<proteinExistence type="predicted"/>
<organism evidence="2 3">
    <name type="scientific">Aureococcus anophagefferens</name>
    <name type="common">Harmful bloom alga</name>
    <dbReference type="NCBI Taxonomy" id="44056"/>
    <lineage>
        <taxon>Eukaryota</taxon>
        <taxon>Sar</taxon>
        <taxon>Stramenopiles</taxon>
        <taxon>Ochrophyta</taxon>
        <taxon>Pelagophyceae</taxon>
        <taxon>Pelagomonadales</taxon>
        <taxon>Pelagomonadaceae</taxon>
        <taxon>Aureococcus</taxon>
    </lineage>
</organism>
<comment type="caution">
    <text evidence="2">The sequence shown here is derived from an EMBL/GenBank/DDBJ whole genome shotgun (WGS) entry which is preliminary data.</text>
</comment>
<dbReference type="SUPFAM" id="SSF53474">
    <property type="entry name" value="alpha/beta-Hydrolases"/>
    <property type="match status" value="1"/>
</dbReference>
<keyword evidence="3" id="KW-1185">Reference proteome</keyword>
<dbReference type="PANTHER" id="PTHR47170">
    <property type="entry name" value="MALONYL-COA ACP TRANSACYLASE, ACP-BINDING"/>
    <property type="match status" value="1"/>
</dbReference>
<dbReference type="InterPro" id="IPR052760">
    <property type="entry name" value="Mitochondrial_malonyltrans"/>
</dbReference>
<feature type="domain" description="Malonyl-CoA:ACP transacylase (MAT)" evidence="1">
    <location>
        <begin position="1080"/>
        <end position="1373"/>
    </location>
</feature>
<dbReference type="EMBL" id="JBBJCI010000154">
    <property type="protein sequence ID" value="KAK7241740.1"/>
    <property type="molecule type" value="Genomic_DNA"/>
</dbReference>
<dbReference type="SUPFAM" id="SSF52151">
    <property type="entry name" value="FabD/lysophospholipase-like"/>
    <property type="match status" value="1"/>
</dbReference>
<dbReference type="SMART" id="SM00827">
    <property type="entry name" value="PKS_AT"/>
    <property type="match status" value="1"/>
</dbReference>
<dbReference type="Proteomes" id="UP001363151">
    <property type="component" value="Unassembled WGS sequence"/>
</dbReference>
<dbReference type="SUPFAM" id="SSF55048">
    <property type="entry name" value="Probable ACP-binding domain of malonyl-CoA ACP transacylase"/>
    <property type="match status" value="1"/>
</dbReference>
<dbReference type="Gene3D" id="3.40.50.1820">
    <property type="entry name" value="alpha/beta hydrolase"/>
    <property type="match status" value="1"/>
</dbReference>
<dbReference type="SUPFAM" id="SSF52540">
    <property type="entry name" value="P-loop containing nucleoside triphosphate hydrolases"/>
    <property type="match status" value="2"/>
</dbReference>
<reference evidence="2 3" key="1">
    <citation type="submission" date="2024-03" db="EMBL/GenBank/DDBJ databases">
        <title>Aureococcus anophagefferens CCMP1851 and Kratosvirus quantuckense: Draft genome of a second virus-susceptible host strain in the model system.</title>
        <authorList>
            <person name="Chase E."/>
            <person name="Truchon A.R."/>
            <person name="Schepens W."/>
            <person name="Wilhelm S.W."/>
        </authorList>
    </citation>
    <scope>NUCLEOTIDE SEQUENCE [LARGE SCALE GENOMIC DNA]</scope>
    <source>
        <strain evidence="2 3">CCMP1851</strain>
    </source>
</reference>
<evidence type="ECO:0000313" key="3">
    <source>
        <dbReference type="Proteomes" id="UP001363151"/>
    </source>
</evidence>
<dbReference type="Gene3D" id="3.30.70.250">
    <property type="entry name" value="Malonyl-CoA ACP transacylase, ACP-binding"/>
    <property type="match status" value="1"/>
</dbReference>
<dbReference type="InterPro" id="IPR016035">
    <property type="entry name" value="Acyl_Trfase/lysoPLipase"/>
</dbReference>
<evidence type="ECO:0000313" key="2">
    <source>
        <dbReference type="EMBL" id="KAK7241740.1"/>
    </source>
</evidence>
<dbReference type="InterPro" id="IPR001227">
    <property type="entry name" value="Ac_transferase_dom_sf"/>
</dbReference>
<dbReference type="Gene3D" id="3.40.50.300">
    <property type="entry name" value="P-loop containing nucleotide triphosphate hydrolases"/>
    <property type="match status" value="2"/>
</dbReference>
<protein>
    <submittedName>
        <fullName evidence="2">[acyl-carrier-protein] S-malonyltransferase</fullName>
    </submittedName>
</protein>
<dbReference type="Pfam" id="PF00698">
    <property type="entry name" value="Acyl_transf_1"/>
    <property type="match status" value="1"/>
</dbReference>
<gene>
    <name evidence="2" type="primary">MCAT</name>
    <name evidence="2" type="ORF">SO694_00152018</name>
</gene>
<accession>A0ABR1FZP1</accession>
<dbReference type="Pfam" id="PF13469">
    <property type="entry name" value="Sulfotransfer_3"/>
    <property type="match status" value="2"/>
</dbReference>
<dbReference type="InterPro" id="IPR016036">
    <property type="entry name" value="Malonyl_transacylase_ACP-bd"/>
</dbReference>
<evidence type="ECO:0000259" key="1">
    <source>
        <dbReference type="SMART" id="SM00827"/>
    </source>
</evidence>
<dbReference type="InterPro" id="IPR027417">
    <property type="entry name" value="P-loop_NTPase"/>
</dbReference>
<dbReference type="PANTHER" id="PTHR47170:SF2">
    <property type="entry name" value="MALONYL-COA:ACP TRANSACYLASE (MAT) DOMAIN-CONTAINING PROTEIN"/>
    <property type="match status" value="1"/>
</dbReference>
<sequence length="1373" mass="148876">MTKVVNPRIKRDGAPRRHRAWDYVVYDVVVVPPTTQAVEAAGLRAPRVEVEEAAVVEAVVEEAAVAEAGGEAAVATPAELRAMLRNAIAKKTGVEVDNAVILSNPTLQAVVDAVVDGAAVLARRWRRRRRARGAAPGATKGPEMEFKINLNTTLLIPVAQRLPRPVAFICSTPRAGSSLTQLCLNAHSMVFAPQELYLLQYRSIGDRYDLLSTNYAMLLNGLDETMAVARGSSRDAGAAYVDALRAADEDCLETYRRLGDFCSPRLFVDKTPPNSLHRHFLDRADAMCLRGRFVALVRHPQPTIESWAGLVTRMNEALGFSSEKLPPNHHEFDWCYYQNNVFPFYETIVERDASQAIRATYEELVTQPGGLMKRVCTLLDLAYEPQMATPYQTDAVKMFAPDGDSGDKKIAATDDKLMKNKAIEPKLADRWRKSIITLKPSTKKLAWSLGYSVLEHGAVLPPPKRAPETLSNAVADAAVYVICTPRSGSSLLQLCLESHPLLYAPQELYLLKYDDLQHRADNTPEKSGLYGGLLETVATLRQETSDHGRAWVKHGEARCLDTRVVYASLTEWTKPRLFVDKTPGYSRLEWVLNRTHFYFAKAKMLAIVRHPHACVESWRELWQKNNRLQNKDADVPWATVEASYVEQNENIRRFLRTVPKDRRLLVTYEGLVTDPRATLSGACEDLLGVPYDGRMAYPYDSGATATFQASKGGVASTDPKLLKHKGIDPKLADKWRRVAPPPPGLSLATKRLGWELGYSFVHKRAFRVIDTSVQAGLASTLARGEDGAPAVVVLYDGLGFKYGSGLRVPAGHALVACQAPELADPTLPAPAGVEARGARDAALLADVLGPRPHVVLVGYSFGGVVALPLRGALRDAHAIPTKALLLVDPMPFGSAPGDVASADGPLLRAARGYDTLLVKFKYVDAAAGGGGLAASTSSGDVATTAELAAELRSHLPSRDAFDELTRVAHFLDTCDMAFDWQRAAPLGDVPVHFFKTAGGPAHFARRKRANCAHRDGVYGWTALEPAFRAPTVVLDGGHFEAFRGAEKLEALAAAVAAHAPRPRPARGAGLRGGVVGRAMLFPGQGAQKVGMLAPYKATPGVVEMFEHGSRIFGIDLLKLVEEGPAEKLDDTRYSQVCVFLTSMAAVKTLERDDPDAVARCSVTAGFSLGEYSALTFAGVMDLDTALTLLKLRGEAMGAACDLAPSGMMTVIGLEDDQLEALMAGTDVTIANQMFPKGRVLSGSKRGVAAVEAAVKALKNPPKGLKTIVQPVSGAFHSPFMATAAEKLGEALAAATFRKPARVVYSNVDGRPHADDADAIKRRMKAQLTAGVMWQDTIDHIGDLDAFYEPAPGKQLASMMRRIDAARHAKMRSI</sequence>
<dbReference type="InterPro" id="IPR029058">
    <property type="entry name" value="AB_hydrolase_fold"/>
</dbReference>
<dbReference type="InterPro" id="IPR014043">
    <property type="entry name" value="Acyl_transferase_dom"/>
</dbReference>
<dbReference type="Gene3D" id="3.40.366.10">
    <property type="entry name" value="Malonyl-Coenzyme A Acyl Carrier Protein, domain 2"/>
    <property type="match status" value="1"/>
</dbReference>
<name>A0ABR1FZP1_AURAN</name>